<evidence type="ECO:0000313" key="12">
    <source>
        <dbReference type="Proteomes" id="UP000279760"/>
    </source>
</evidence>
<evidence type="ECO:0000313" key="11">
    <source>
        <dbReference type="EMBL" id="AYV22872.1"/>
    </source>
</evidence>
<evidence type="ECO:0000256" key="7">
    <source>
        <dbReference type="ARBA" id="ARBA00022989"/>
    </source>
</evidence>
<keyword evidence="6" id="KW-0067">ATP-binding</keyword>
<evidence type="ECO:0000256" key="4">
    <source>
        <dbReference type="ARBA" id="ARBA00022692"/>
    </source>
</evidence>
<dbReference type="GO" id="GO:0005524">
    <property type="term" value="F:ATP binding"/>
    <property type="evidence" value="ECO:0007669"/>
    <property type="project" value="UniProtKB-KW"/>
</dbReference>
<dbReference type="SUPFAM" id="SSF90123">
    <property type="entry name" value="ABC transporter transmembrane region"/>
    <property type="match status" value="1"/>
</dbReference>
<evidence type="ECO:0000256" key="5">
    <source>
        <dbReference type="ARBA" id="ARBA00022741"/>
    </source>
</evidence>
<dbReference type="SUPFAM" id="SSF52540">
    <property type="entry name" value="P-loop containing nucleoside triphosphate hydrolases"/>
    <property type="match status" value="1"/>
</dbReference>
<keyword evidence="7 9" id="KW-1133">Transmembrane helix</keyword>
<keyword evidence="3" id="KW-0813">Transport</keyword>
<dbReference type="InterPro" id="IPR050173">
    <property type="entry name" value="ABC_transporter_C-like"/>
</dbReference>
<organism evidence="11 12">
    <name type="scientific">Vibrio mediterranei</name>
    <dbReference type="NCBI Taxonomy" id="689"/>
    <lineage>
        <taxon>Bacteria</taxon>
        <taxon>Pseudomonadati</taxon>
        <taxon>Pseudomonadota</taxon>
        <taxon>Gammaproteobacteria</taxon>
        <taxon>Vibrionales</taxon>
        <taxon>Vibrionaceae</taxon>
        <taxon>Vibrio</taxon>
    </lineage>
</organism>
<feature type="transmembrane region" description="Helical" evidence="9">
    <location>
        <begin position="15"/>
        <end position="37"/>
    </location>
</feature>
<keyword evidence="5" id="KW-0547">Nucleotide-binding</keyword>
<dbReference type="PROSITE" id="PS50929">
    <property type="entry name" value="ABC_TM1F"/>
    <property type="match status" value="1"/>
</dbReference>
<protein>
    <submittedName>
        <fullName evidence="11">ABC transporter</fullName>
    </submittedName>
</protein>
<comment type="similarity">
    <text evidence="2">Belongs to the ABC transporter superfamily. ABCC family. Conjugate transporter (TC 3.A.1.208) subfamily.</text>
</comment>
<evidence type="ECO:0000256" key="8">
    <source>
        <dbReference type="ARBA" id="ARBA00023136"/>
    </source>
</evidence>
<evidence type="ECO:0000256" key="1">
    <source>
        <dbReference type="ARBA" id="ARBA00004651"/>
    </source>
</evidence>
<dbReference type="CDD" id="cd00267">
    <property type="entry name" value="ABC_ATPase"/>
    <property type="match status" value="1"/>
</dbReference>
<reference evidence="11 12" key="1">
    <citation type="submission" date="2018-11" db="EMBL/GenBank/DDBJ databases">
        <title>Complete Genome Sequence of Vbrio mediterranei 117-T6: a Potential Pathogen Bacteria Isolated from the Conchocelis of Pyropia.</title>
        <authorList>
            <person name="Liu Q."/>
        </authorList>
    </citation>
    <scope>NUCLEOTIDE SEQUENCE [LARGE SCALE GENOMIC DNA]</scope>
    <source>
        <strain evidence="11 12">117-T6</strain>
    </source>
</reference>
<feature type="transmembrane region" description="Helical" evidence="9">
    <location>
        <begin position="238"/>
        <end position="259"/>
    </location>
</feature>
<dbReference type="GO" id="GO:0140359">
    <property type="term" value="F:ABC-type transporter activity"/>
    <property type="evidence" value="ECO:0007669"/>
    <property type="project" value="InterPro"/>
</dbReference>
<evidence type="ECO:0000256" key="3">
    <source>
        <dbReference type="ARBA" id="ARBA00022448"/>
    </source>
</evidence>
<dbReference type="Gene3D" id="3.40.50.300">
    <property type="entry name" value="P-loop containing nucleotide triphosphate hydrolases"/>
    <property type="match status" value="1"/>
</dbReference>
<dbReference type="PANTHER" id="PTHR24223">
    <property type="entry name" value="ATP-BINDING CASSETTE SUB-FAMILY C"/>
    <property type="match status" value="1"/>
</dbReference>
<comment type="subcellular location">
    <subcellularLocation>
        <location evidence="1">Cell membrane</location>
        <topology evidence="1">Multi-pass membrane protein</topology>
    </subcellularLocation>
</comment>
<feature type="domain" description="ABC transmembrane type-1" evidence="10">
    <location>
        <begin position="19"/>
        <end position="294"/>
    </location>
</feature>
<dbReference type="Gene3D" id="1.20.1560.10">
    <property type="entry name" value="ABC transporter type 1, transmembrane domain"/>
    <property type="match status" value="1"/>
</dbReference>
<evidence type="ECO:0000256" key="2">
    <source>
        <dbReference type="ARBA" id="ARBA00009726"/>
    </source>
</evidence>
<dbReference type="InterPro" id="IPR011527">
    <property type="entry name" value="ABC1_TM_dom"/>
</dbReference>
<name>A0A3G4VGY6_9VIBR</name>
<accession>A0A3G4VGY6</accession>
<dbReference type="AlphaFoldDB" id="A0A3G4VGY6"/>
<keyword evidence="8 9" id="KW-0472">Membrane</keyword>
<feature type="transmembrane region" description="Helical" evidence="9">
    <location>
        <begin position="122"/>
        <end position="145"/>
    </location>
</feature>
<evidence type="ECO:0000259" key="10">
    <source>
        <dbReference type="PROSITE" id="PS50929"/>
    </source>
</evidence>
<gene>
    <name evidence="11" type="ORF">ECB94_17145</name>
</gene>
<proteinExistence type="inferred from homology"/>
<dbReference type="Pfam" id="PF00664">
    <property type="entry name" value="ABC_membrane"/>
    <property type="match status" value="1"/>
</dbReference>
<feature type="transmembrane region" description="Helical" evidence="9">
    <location>
        <begin position="151"/>
        <end position="168"/>
    </location>
</feature>
<dbReference type="GO" id="GO:0005886">
    <property type="term" value="C:plasma membrane"/>
    <property type="evidence" value="ECO:0007669"/>
    <property type="project" value="UniProtKB-SubCell"/>
</dbReference>
<sequence>MDTTFSSGIQGIKKVLLPSVLINILSLAVPLTVLQIYDRIIPNQSYGTATLLLAGATIAVLLDALLRYVRSRVLAAESSMLEQQRYAETIRALATSPIKEIKQLKVGGVQNGLEAIAKIKDLYSGGLLSGLIDIPFALLFLFLVYYVGGSLVAVPIVVWAITFSFVWLSSKRAKQRSLEHAITEDARAGFVLNLNRNILGIKRQANEYKTYAAYKGINQEHRLTHSEDERKNAFAQECIYLASLGTSVILVIAGASHVLSGELTTGGLAACSILAGRAVAPLSALTSLNIRYANMQTAIQSVNALLKLSPQDQSISAALPSFSSLHMNNLAIKRFSKTYVINASISSGSICQITCPDKEAASHFLTTIGGANQEHAGQFLLDTDTTSALSRQYSSSYIGSRSSILQGSILDNLCGYKPELSERALAYSKSLGLYDVLTQLPDGFETKLGDLPTIPLSHSSIRLINICFQLARPTSIICIDLPELDLDIDTWPKLAEIIQTEANNGRTIFLVSFNHTFTSICDNTILLQLDANAEQGENNE</sequence>
<dbReference type="InterPro" id="IPR036640">
    <property type="entry name" value="ABC1_TM_sf"/>
</dbReference>
<dbReference type="EMBL" id="CP033577">
    <property type="protein sequence ID" value="AYV22872.1"/>
    <property type="molecule type" value="Genomic_DNA"/>
</dbReference>
<dbReference type="Proteomes" id="UP000279760">
    <property type="component" value="Chromosome 1"/>
</dbReference>
<dbReference type="InterPro" id="IPR027417">
    <property type="entry name" value="P-loop_NTPase"/>
</dbReference>
<dbReference type="RefSeq" id="WP_124941123.1">
    <property type="nucleotide sequence ID" value="NZ_CP033577.1"/>
</dbReference>
<keyword evidence="4 9" id="KW-0812">Transmembrane</keyword>
<evidence type="ECO:0000256" key="6">
    <source>
        <dbReference type="ARBA" id="ARBA00022840"/>
    </source>
</evidence>
<evidence type="ECO:0000256" key="9">
    <source>
        <dbReference type="SAM" id="Phobius"/>
    </source>
</evidence>
<dbReference type="PANTHER" id="PTHR24223:SF456">
    <property type="entry name" value="MULTIDRUG RESISTANCE-ASSOCIATED PROTEIN LETHAL(2)03659"/>
    <property type="match status" value="1"/>
</dbReference>
<feature type="transmembrane region" description="Helical" evidence="9">
    <location>
        <begin position="49"/>
        <end position="69"/>
    </location>
</feature>